<dbReference type="PANTHER" id="PTHR21716">
    <property type="entry name" value="TRANSMEMBRANE PROTEIN"/>
    <property type="match status" value="1"/>
</dbReference>
<keyword evidence="5 8" id="KW-0812">Transmembrane</keyword>
<feature type="transmembrane region" description="Helical" evidence="8">
    <location>
        <begin position="277"/>
        <end position="301"/>
    </location>
</feature>
<reference evidence="10" key="1">
    <citation type="journal article" date="2017" name="Proc. Natl. Acad. Sci. U.S.A.">
        <title>Simulation of Deepwater Horizon oil plume reveals substrate specialization within a complex community of hydrocarbon degraders.</title>
        <authorList>
            <person name="Hu P."/>
            <person name="Dubinsky E.A."/>
            <person name="Probst A.J."/>
            <person name="Wang J."/>
            <person name="Sieber C.M.K."/>
            <person name="Tom L.M."/>
            <person name="Gardinali P."/>
            <person name="Banfield J.F."/>
            <person name="Atlas R.M."/>
            <person name="Andersen G.L."/>
        </authorList>
    </citation>
    <scope>NUCLEOTIDE SEQUENCE [LARGE SCALE GENOMIC DNA]</scope>
</reference>
<protein>
    <submittedName>
        <fullName evidence="9">AI-2E family transporter</fullName>
    </submittedName>
</protein>
<evidence type="ECO:0000256" key="1">
    <source>
        <dbReference type="ARBA" id="ARBA00004651"/>
    </source>
</evidence>
<feature type="transmembrane region" description="Helical" evidence="8">
    <location>
        <begin position="307"/>
        <end position="332"/>
    </location>
</feature>
<comment type="subcellular location">
    <subcellularLocation>
        <location evidence="1">Cell membrane</location>
        <topology evidence="1">Multi-pass membrane protein</topology>
    </subcellularLocation>
</comment>
<dbReference type="Pfam" id="PF01594">
    <property type="entry name" value="AI-2E_transport"/>
    <property type="match status" value="1"/>
</dbReference>
<feature type="transmembrane region" description="Helical" evidence="8">
    <location>
        <begin position="242"/>
        <end position="270"/>
    </location>
</feature>
<dbReference type="Proteomes" id="UP000227088">
    <property type="component" value="Unassembled WGS sequence"/>
</dbReference>
<evidence type="ECO:0000256" key="2">
    <source>
        <dbReference type="ARBA" id="ARBA00009773"/>
    </source>
</evidence>
<dbReference type="GO" id="GO:0005886">
    <property type="term" value="C:plasma membrane"/>
    <property type="evidence" value="ECO:0007669"/>
    <property type="project" value="UniProtKB-SubCell"/>
</dbReference>
<feature type="transmembrane region" description="Helical" evidence="8">
    <location>
        <begin position="156"/>
        <end position="177"/>
    </location>
</feature>
<evidence type="ECO:0000256" key="3">
    <source>
        <dbReference type="ARBA" id="ARBA00022448"/>
    </source>
</evidence>
<dbReference type="EMBL" id="MABE01000137">
    <property type="protein sequence ID" value="OUS41148.1"/>
    <property type="molecule type" value="Genomic_DNA"/>
</dbReference>
<gene>
    <name evidence="9" type="ORF">A9R00_02370</name>
</gene>
<evidence type="ECO:0000256" key="8">
    <source>
        <dbReference type="SAM" id="Phobius"/>
    </source>
</evidence>
<dbReference type="InterPro" id="IPR002549">
    <property type="entry name" value="AI-2E-like"/>
</dbReference>
<comment type="similarity">
    <text evidence="2">Belongs to the autoinducer-2 exporter (AI-2E) (TC 2.A.86) family.</text>
</comment>
<organism evidence="9 10">
    <name type="scientific">Oleispira antarctica</name>
    <dbReference type="NCBI Taxonomy" id="188908"/>
    <lineage>
        <taxon>Bacteria</taxon>
        <taxon>Pseudomonadati</taxon>
        <taxon>Pseudomonadota</taxon>
        <taxon>Gammaproteobacteria</taxon>
        <taxon>Oceanospirillales</taxon>
        <taxon>Oceanospirillaceae</taxon>
        <taxon>Oleispira</taxon>
    </lineage>
</organism>
<name>A0A1Y5HV02_OLEAN</name>
<feature type="transmembrane region" description="Helical" evidence="8">
    <location>
        <begin position="217"/>
        <end position="236"/>
    </location>
</feature>
<evidence type="ECO:0000256" key="5">
    <source>
        <dbReference type="ARBA" id="ARBA00022692"/>
    </source>
</evidence>
<evidence type="ECO:0000256" key="4">
    <source>
        <dbReference type="ARBA" id="ARBA00022475"/>
    </source>
</evidence>
<comment type="caution">
    <text evidence="9">The sequence shown here is derived from an EMBL/GenBank/DDBJ whole genome shotgun (WGS) entry which is preliminary data.</text>
</comment>
<proteinExistence type="inferred from homology"/>
<dbReference type="AlphaFoldDB" id="A0A1Y5HV02"/>
<keyword evidence="3" id="KW-0813">Transport</keyword>
<dbReference type="PANTHER" id="PTHR21716:SF53">
    <property type="entry name" value="PERMEASE PERM-RELATED"/>
    <property type="match status" value="1"/>
</dbReference>
<keyword evidence="6 8" id="KW-1133">Transmembrane helix</keyword>
<feature type="transmembrane region" description="Helical" evidence="8">
    <location>
        <begin position="64"/>
        <end position="93"/>
    </location>
</feature>
<sequence>MLTVLKGWMERFFSDEEALIFLLILISSFAIIISFGRVLAPVFIAIITAYLLQGGMHFCKRKGLGHLVSTIIMFTLFVGCFLSLLLVVIPATISQAGQLFYELPNMLGQGQELLMLLPEKYPELIAEHQVQNWISQSGTEMATFGQWLLSFSIHSIPGAITILIYLVLVPILVFFFLKDGSQITGFFVSFLPSDRKLMNTIWAEMEQQIANYIRGKAVEIFIVGGVTYVGFISFGLNYAELLAILVGLSVLIPYIGAAVVTVPVALIAYFQFGYGETLFYCLLVYGIIQALDGNVLVPLLFSEVVNLHPVAIIVAVLGFGGIWGFWGVFFAIPLATLFKAVLTSWPQAVKKVEPQQSTDEV</sequence>
<dbReference type="GO" id="GO:0055085">
    <property type="term" value="P:transmembrane transport"/>
    <property type="evidence" value="ECO:0007669"/>
    <property type="project" value="TreeGrafter"/>
</dbReference>
<evidence type="ECO:0000256" key="6">
    <source>
        <dbReference type="ARBA" id="ARBA00022989"/>
    </source>
</evidence>
<keyword evidence="7 8" id="KW-0472">Membrane</keyword>
<feature type="transmembrane region" description="Helical" evidence="8">
    <location>
        <begin position="20"/>
        <end position="52"/>
    </location>
</feature>
<keyword evidence="4" id="KW-1003">Cell membrane</keyword>
<evidence type="ECO:0000313" key="10">
    <source>
        <dbReference type="Proteomes" id="UP000227088"/>
    </source>
</evidence>
<evidence type="ECO:0000313" key="9">
    <source>
        <dbReference type="EMBL" id="OUS41148.1"/>
    </source>
</evidence>
<accession>A0A1Y5HV02</accession>
<evidence type="ECO:0000256" key="7">
    <source>
        <dbReference type="ARBA" id="ARBA00023136"/>
    </source>
</evidence>